<feature type="compositionally biased region" description="Acidic residues" evidence="1">
    <location>
        <begin position="74"/>
        <end position="83"/>
    </location>
</feature>
<proteinExistence type="predicted"/>
<reference evidence="2" key="1">
    <citation type="submission" date="2020-06" db="EMBL/GenBank/DDBJ databases">
        <authorList>
            <consortium name="Plant Systems Biology data submission"/>
        </authorList>
    </citation>
    <scope>NUCLEOTIDE SEQUENCE</scope>
    <source>
        <strain evidence="2">D6</strain>
    </source>
</reference>
<feature type="compositionally biased region" description="Low complexity" evidence="1">
    <location>
        <begin position="45"/>
        <end position="54"/>
    </location>
</feature>
<feature type="compositionally biased region" description="Low complexity" evidence="1">
    <location>
        <begin position="63"/>
        <end position="73"/>
    </location>
</feature>
<feature type="region of interest" description="Disordered" evidence="1">
    <location>
        <begin position="42"/>
        <end position="91"/>
    </location>
</feature>
<evidence type="ECO:0000313" key="3">
    <source>
        <dbReference type="Proteomes" id="UP001153069"/>
    </source>
</evidence>
<protein>
    <submittedName>
        <fullName evidence="2">Uncharacterized protein</fullName>
    </submittedName>
</protein>
<keyword evidence="3" id="KW-1185">Reference proteome</keyword>
<accession>A0A9N8DSD3</accession>
<comment type="caution">
    <text evidence="2">The sequence shown here is derived from an EMBL/GenBank/DDBJ whole genome shotgun (WGS) entry which is preliminary data.</text>
</comment>
<sequence length="276" mass="30431">MALVVQATSMNVSSTCSTVSTGSDEEDQDLLSLKTRQHVLLTDATTTSSTSTGSGKKRPLSNSTTSSVSSSVSTEDEEVDDGDDLKSPTKKQRTLVTKTVQFIPDPADESRVRTTSKEFEIDYDRTDIWWTNEESRAHMERQTSLLKLYANTCADLVDSVLLVWVNCAEEVMDDGNFCMTKEQRAQVAERVAESPVRGFEKELATDLITEQRIKTIGGILELQQLCYLNNVTPEERVDALAAASREFSKTATLFAKTLAQADAKGARDNCCTENET</sequence>
<evidence type="ECO:0000313" key="2">
    <source>
        <dbReference type="EMBL" id="CAB9507817.1"/>
    </source>
</evidence>
<dbReference type="EMBL" id="CAICTM010000320">
    <property type="protein sequence ID" value="CAB9507817.1"/>
    <property type="molecule type" value="Genomic_DNA"/>
</dbReference>
<feature type="compositionally biased region" description="Low complexity" evidence="1">
    <location>
        <begin position="8"/>
        <end position="22"/>
    </location>
</feature>
<evidence type="ECO:0000256" key="1">
    <source>
        <dbReference type="SAM" id="MobiDB-lite"/>
    </source>
</evidence>
<feature type="region of interest" description="Disordered" evidence="1">
    <location>
        <begin position="1"/>
        <end position="27"/>
    </location>
</feature>
<dbReference type="Proteomes" id="UP001153069">
    <property type="component" value="Unassembled WGS sequence"/>
</dbReference>
<dbReference type="AlphaFoldDB" id="A0A9N8DSD3"/>
<gene>
    <name evidence="2" type="ORF">SEMRO_321_G116850.1</name>
</gene>
<name>A0A9N8DSD3_9STRA</name>
<organism evidence="2 3">
    <name type="scientific">Seminavis robusta</name>
    <dbReference type="NCBI Taxonomy" id="568900"/>
    <lineage>
        <taxon>Eukaryota</taxon>
        <taxon>Sar</taxon>
        <taxon>Stramenopiles</taxon>
        <taxon>Ochrophyta</taxon>
        <taxon>Bacillariophyta</taxon>
        <taxon>Bacillariophyceae</taxon>
        <taxon>Bacillariophycidae</taxon>
        <taxon>Naviculales</taxon>
        <taxon>Naviculaceae</taxon>
        <taxon>Seminavis</taxon>
    </lineage>
</organism>